<protein>
    <submittedName>
        <fullName evidence="2">Cytochrome P450 315a1, mitochondrial</fullName>
    </submittedName>
</protein>
<dbReference type="GO" id="GO:0020037">
    <property type="term" value="F:heme binding"/>
    <property type="evidence" value="ECO:0007669"/>
    <property type="project" value="InterPro"/>
</dbReference>
<dbReference type="Gene3D" id="1.10.630.10">
    <property type="entry name" value="Cytochrome P450"/>
    <property type="match status" value="1"/>
</dbReference>
<sequence length="162" mass="18636">MKRTSYHDELLIKFAGEVKKIFVTTTKLYALPVSLCQRLNLKVWRDFKDSVDISLGLARKLVKEIMMAKNLGNGLIQKLQAENMKEENISRIVADFVIAAGDTNADRVRAYRKRKKDLGAMPSTSTVQSGEPVSENVVTEKLLHQKQLNAERCRRYRQKRKR</sequence>
<keyword evidence="3" id="KW-1185">Reference proteome</keyword>
<name>A0A4C1Y1T2_EUMVA</name>
<dbReference type="GO" id="GO:0005506">
    <property type="term" value="F:iron ion binding"/>
    <property type="evidence" value="ECO:0007669"/>
    <property type="project" value="InterPro"/>
</dbReference>
<dbReference type="InterPro" id="IPR036396">
    <property type="entry name" value="Cyt_P450_sf"/>
</dbReference>
<organism evidence="2 3">
    <name type="scientific">Eumeta variegata</name>
    <name type="common">Bagworm moth</name>
    <name type="synonym">Eumeta japonica</name>
    <dbReference type="NCBI Taxonomy" id="151549"/>
    <lineage>
        <taxon>Eukaryota</taxon>
        <taxon>Metazoa</taxon>
        <taxon>Ecdysozoa</taxon>
        <taxon>Arthropoda</taxon>
        <taxon>Hexapoda</taxon>
        <taxon>Insecta</taxon>
        <taxon>Pterygota</taxon>
        <taxon>Neoptera</taxon>
        <taxon>Endopterygota</taxon>
        <taxon>Lepidoptera</taxon>
        <taxon>Glossata</taxon>
        <taxon>Ditrysia</taxon>
        <taxon>Tineoidea</taxon>
        <taxon>Psychidae</taxon>
        <taxon>Oiketicinae</taxon>
        <taxon>Eumeta</taxon>
    </lineage>
</organism>
<evidence type="ECO:0000313" key="3">
    <source>
        <dbReference type="Proteomes" id="UP000299102"/>
    </source>
</evidence>
<proteinExistence type="predicted"/>
<accession>A0A4C1Y1T2</accession>
<dbReference type="STRING" id="151549.A0A4C1Y1T2"/>
<evidence type="ECO:0000313" key="2">
    <source>
        <dbReference type="EMBL" id="GBP69343.1"/>
    </source>
</evidence>
<gene>
    <name evidence="2" type="primary">sad</name>
    <name evidence="2" type="ORF">EVAR_49630_1</name>
</gene>
<dbReference type="AlphaFoldDB" id="A0A4C1Y1T2"/>
<keyword evidence="1" id="KW-0560">Oxidoreductase</keyword>
<dbReference type="OrthoDB" id="3945418at2759"/>
<dbReference type="EMBL" id="BGZK01001037">
    <property type="protein sequence ID" value="GBP69343.1"/>
    <property type="molecule type" value="Genomic_DNA"/>
</dbReference>
<comment type="caution">
    <text evidence="2">The sequence shown here is derived from an EMBL/GenBank/DDBJ whole genome shotgun (WGS) entry which is preliminary data.</text>
</comment>
<evidence type="ECO:0000256" key="1">
    <source>
        <dbReference type="ARBA" id="ARBA00023033"/>
    </source>
</evidence>
<dbReference type="GO" id="GO:0004497">
    <property type="term" value="F:monooxygenase activity"/>
    <property type="evidence" value="ECO:0007669"/>
    <property type="project" value="UniProtKB-KW"/>
</dbReference>
<reference evidence="2 3" key="1">
    <citation type="journal article" date="2019" name="Commun. Biol.">
        <title>The bagworm genome reveals a unique fibroin gene that provides high tensile strength.</title>
        <authorList>
            <person name="Kono N."/>
            <person name="Nakamura H."/>
            <person name="Ohtoshi R."/>
            <person name="Tomita M."/>
            <person name="Numata K."/>
            <person name="Arakawa K."/>
        </authorList>
    </citation>
    <scope>NUCLEOTIDE SEQUENCE [LARGE SCALE GENOMIC DNA]</scope>
</reference>
<keyword evidence="1" id="KW-0503">Monooxygenase</keyword>
<dbReference type="GO" id="GO:0016705">
    <property type="term" value="F:oxidoreductase activity, acting on paired donors, with incorporation or reduction of molecular oxygen"/>
    <property type="evidence" value="ECO:0007669"/>
    <property type="project" value="InterPro"/>
</dbReference>
<dbReference type="Proteomes" id="UP000299102">
    <property type="component" value="Unassembled WGS sequence"/>
</dbReference>